<name>A0AAV7DPX8_ARIFI</name>
<evidence type="ECO:0000256" key="3">
    <source>
        <dbReference type="ARBA" id="ARBA00022494"/>
    </source>
</evidence>
<dbReference type="EMBL" id="JAINDJ010000047">
    <property type="protein sequence ID" value="KAG9438615.1"/>
    <property type="molecule type" value="Genomic_DNA"/>
</dbReference>
<evidence type="ECO:0000256" key="7">
    <source>
        <dbReference type="ARBA" id="ARBA00022989"/>
    </source>
</evidence>
<dbReference type="AlphaFoldDB" id="A0AAV7DPX8"/>
<dbReference type="GO" id="GO:0009536">
    <property type="term" value="C:plastid"/>
    <property type="evidence" value="ECO:0007669"/>
    <property type="project" value="UniProtKB-SubCell"/>
</dbReference>
<dbReference type="GO" id="GO:0009767">
    <property type="term" value="P:photosynthetic electron transport chain"/>
    <property type="evidence" value="ECO:0007669"/>
    <property type="project" value="InterPro"/>
</dbReference>
<gene>
    <name evidence="12" type="ORF">H6P81_021438</name>
</gene>
<accession>A0AAV7DPX8</accession>
<keyword evidence="6 11" id="KW-0812">Transmembrane</keyword>
<reference evidence="12 13" key="1">
    <citation type="submission" date="2021-07" db="EMBL/GenBank/DDBJ databases">
        <title>The Aristolochia fimbriata genome: insights into angiosperm evolution, floral development and chemical biosynthesis.</title>
        <authorList>
            <person name="Jiao Y."/>
        </authorList>
    </citation>
    <scope>NUCLEOTIDE SEQUENCE [LARGE SCALE GENOMIC DNA]</scope>
    <source>
        <strain evidence="12">IBCAS-2021</strain>
        <tissue evidence="12">Leaf</tissue>
    </source>
</reference>
<keyword evidence="5" id="KW-0934">Plastid</keyword>
<sequence length="448" mass="49860">MGLPWYRVHTVVLNDPGRLLSVHIMHTALVSGWAGSMALYELAVFDPSDPVLDPMWRQGMFVIPFMTRLGITNSWGGWSITGGTVANPGIWSYEGVAGAHIVFSGLCFLAAIWHWVYWDLEIFCDERTGKPSLDLPKIFGIHLFLSGLACFGFGAFHVTGLYGPGIWVSDPYGLTGKVQPVNPAWGRKLFVVAGTMWYGSATTPIELFGPTRYQWDQGYFQQEIYRRVGAGLAENLSLSEAWSKVPEKLAFYDYIGNNPAKGGLFRAGSMDNGDGIAVGWLGHPVFRDKEGHELFVRRMPTFFETFPVVLVDGDGIVRADVPFRRAESKYSVEQVGVTVEFYGGELNGIGYSDPATVKKYARRAQLGEIFELDRATLKSDGVFRSSPRGWFTFGHASFALLFFFGHIWHGARTLFRDVFAGIDPDLDAQVEFGTFQKLGDPTTRRQVV</sequence>
<keyword evidence="13" id="KW-1185">Reference proteome</keyword>
<evidence type="ECO:0000256" key="6">
    <source>
        <dbReference type="ARBA" id="ARBA00022692"/>
    </source>
</evidence>
<dbReference type="GO" id="GO:0016168">
    <property type="term" value="F:chlorophyll binding"/>
    <property type="evidence" value="ECO:0007669"/>
    <property type="project" value="UniProtKB-KW"/>
</dbReference>
<keyword evidence="3" id="KW-0148">Chlorophyll</keyword>
<dbReference type="FunFam" id="3.10.680.10:FF:000001">
    <property type="entry name" value="Photosystem II CP47 reaction center protein"/>
    <property type="match status" value="1"/>
</dbReference>
<evidence type="ECO:0008006" key="14">
    <source>
        <dbReference type="Google" id="ProtNLM"/>
    </source>
</evidence>
<keyword evidence="7 11" id="KW-1133">Transmembrane helix</keyword>
<dbReference type="InterPro" id="IPR036001">
    <property type="entry name" value="PS_II_antenna-like_sf"/>
</dbReference>
<evidence type="ECO:0000313" key="13">
    <source>
        <dbReference type="Proteomes" id="UP000825729"/>
    </source>
</evidence>
<dbReference type="Gene3D" id="3.10.680.10">
    <property type="entry name" value="Photosystem II CP47 reaction center protein"/>
    <property type="match status" value="1"/>
</dbReference>
<proteinExistence type="predicted"/>
<dbReference type="SUPFAM" id="SSF161077">
    <property type="entry name" value="Photosystem II antenna protein-like"/>
    <property type="match status" value="1"/>
</dbReference>
<evidence type="ECO:0000313" key="12">
    <source>
        <dbReference type="EMBL" id="KAG9438615.1"/>
    </source>
</evidence>
<organism evidence="12 13">
    <name type="scientific">Aristolochia fimbriata</name>
    <name type="common">White veined hardy Dutchman's pipe vine</name>
    <dbReference type="NCBI Taxonomy" id="158543"/>
    <lineage>
        <taxon>Eukaryota</taxon>
        <taxon>Viridiplantae</taxon>
        <taxon>Streptophyta</taxon>
        <taxon>Embryophyta</taxon>
        <taxon>Tracheophyta</taxon>
        <taxon>Spermatophyta</taxon>
        <taxon>Magnoliopsida</taxon>
        <taxon>Magnoliidae</taxon>
        <taxon>Piperales</taxon>
        <taxon>Aristolochiaceae</taxon>
        <taxon>Aristolochia</taxon>
    </lineage>
</organism>
<feature type="transmembrane region" description="Helical" evidence="11">
    <location>
        <begin position="98"/>
        <end position="118"/>
    </location>
</feature>
<protein>
    <recommendedName>
        <fullName evidence="14">Photosystem II CP47 reaction center protein</fullName>
    </recommendedName>
</protein>
<comment type="subcellular location">
    <subcellularLocation>
        <location evidence="1">Membrane</location>
        <topology evidence="1">Multi-pass membrane protein</topology>
    </subcellularLocation>
    <subcellularLocation>
        <location evidence="2">Plastid</location>
    </subcellularLocation>
</comment>
<comment type="caution">
    <text evidence="12">The sequence shown here is derived from an EMBL/GenBank/DDBJ whole genome shotgun (WGS) entry which is preliminary data.</text>
</comment>
<keyword evidence="8" id="KW-0157">Chromophore</keyword>
<evidence type="ECO:0000256" key="9">
    <source>
        <dbReference type="ARBA" id="ARBA00023136"/>
    </source>
</evidence>
<evidence type="ECO:0000256" key="2">
    <source>
        <dbReference type="ARBA" id="ARBA00004474"/>
    </source>
</evidence>
<keyword evidence="10" id="KW-0604">Photosystem II</keyword>
<evidence type="ECO:0000256" key="5">
    <source>
        <dbReference type="ARBA" id="ARBA00022640"/>
    </source>
</evidence>
<evidence type="ECO:0000256" key="8">
    <source>
        <dbReference type="ARBA" id="ARBA00022991"/>
    </source>
</evidence>
<evidence type="ECO:0000256" key="11">
    <source>
        <dbReference type="SAM" id="Phobius"/>
    </source>
</evidence>
<dbReference type="InterPro" id="IPR000932">
    <property type="entry name" value="PS_antenna-like"/>
</dbReference>
<keyword evidence="4" id="KW-0602">Photosynthesis</keyword>
<dbReference type="Pfam" id="PF00421">
    <property type="entry name" value="PSII"/>
    <property type="match status" value="2"/>
</dbReference>
<keyword evidence="9 11" id="KW-0472">Membrane</keyword>
<evidence type="ECO:0000256" key="1">
    <source>
        <dbReference type="ARBA" id="ARBA00004141"/>
    </source>
</evidence>
<evidence type="ECO:0000256" key="4">
    <source>
        <dbReference type="ARBA" id="ARBA00022531"/>
    </source>
</evidence>
<feature type="transmembrane region" description="Helical" evidence="11">
    <location>
        <begin position="139"/>
        <end position="162"/>
    </location>
</feature>
<evidence type="ECO:0000256" key="10">
    <source>
        <dbReference type="ARBA" id="ARBA00023276"/>
    </source>
</evidence>
<dbReference type="GO" id="GO:0009523">
    <property type="term" value="C:photosystem II"/>
    <property type="evidence" value="ECO:0007669"/>
    <property type="project" value="UniProtKB-KW"/>
</dbReference>
<dbReference type="Proteomes" id="UP000825729">
    <property type="component" value="Unassembled WGS sequence"/>
</dbReference>